<reference evidence="3 4" key="1">
    <citation type="journal article" date="2017" name="Nat. Commun.">
        <title>Genome assembly with in vitro proximity ligation data and whole-genome triplication in lettuce.</title>
        <authorList>
            <person name="Reyes-Chin-Wo S."/>
            <person name="Wang Z."/>
            <person name="Yang X."/>
            <person name="Kozik A."/>
            <person name="Arikit S."/>
            <person name="Song C."/>
            <person name="Xia L."/>
            <person name="Froenicke L."/>
            <person name="Lavelle D.O."/>
            <person name="Truco M.J."/>
            <person name="Xia R."/>
            <person name="Zhu S."/>
            <person name="Xu C."/>
            <person name="Xu H."/>
            <person name="Xu X."/>
            <person name="Cox K."/>
            <person name="Korf I."/>
            <person name="Meyers B.C."/>
            <person name="Michelmore R.W."/>
        </authorList>
    </citation>
    <scope>NUCLEOTIDE SEQUENCE [LARGE SCALE GENOMIC DNA]</scope>
    <source>
        <strain evidence="4">cv. Salinas</strain>
        <tissue evidence="3">Seedlings</tissue>
    </source>
</reference>
<dbReference type="Gene3D" id="2.120.10.30">
    <property type="entry name" value="TolB, C-terminal domain"/>
    <property type="match status" value="1"/>
</dbReference>
<evidence type="ECO:0000313" key="4">
    <source>
        <dbReference type="Proteomes" id="UP000235145"/>
    </source>
</evidence>
<dbReference type="PANTHER" id="PTHR13833:SF71">
    <property type="entry name" value="NHL DOMAIN-CONTAINING PROTEIN"/>
    <property type="match status" value="1"/>
</dbReference>
<organism evidence="3 4">
    <name type="scientific">Lactuca sativa</name>
    <name type="common">Garden lettuce</name>
    <dbReference type="NCBI Taxonomy" id="4236"/>
    <lineage>
        <taxon>Eukaryota</taxon>
        <taxon>Viridiplantae</taxon>
        <taxon>Streptophyta</taxon>
        <taxon>Embryophyta</taxon>
        <taxon>Tracheophyta</taxon>
        <taxon>Spermatophyta</taxon>
        <taxon>Magnoliopsida</taxon>
        <taxon>eudicotyledons</taxon>
        <taxon>Gunneridae</taxon>
        <taxon>Pentapetalae</taxon>
        <taxon>asterids</taxon>
        <taxon>campanulids</taxon>
        <taxon>Asterales</taxon>
        <taxon>Asteraceae</taxon>
        <taxon>Cichorioideae</taxon>
        <taxon>Cichorieae</taxon>
        <taxon>Lactucinae</taxon>
        <taxon>Lactuca</taxon>
    </lineage>
</organism>
<dbReference type="Proteomes" id="UP000235145">
    <property type="component" value="Unassembled WGS sequence"/>
</dbReference>
<dbReference type="Gramene" id="rna-gnl|WGS:NBSK|LSAT_4X6680_mrna">
    <property type="protein sequence ID" value="cds-PLY96921.1"/>
    <property type="gene ID" value="gene-LSAT_4X6680"/>
</dbReference>
<evidence type="ECO:0008006" key="5">
    <source>
        <dbReference type="Google" id="ProtNLM"/>
    </source>
</evidence>
<comment type="caution">
    <text evidence="3">The sequence shown here is derived from an EMBL/GenBank/DDBJ whole genome shotgun (WGS) entry which is preliminary data.</text>
</comment>
<gene>
    <name evidence="3" type="ORF">LSAT_V11C400159830</name>
</gene>
<keyword evidence="1" id="KW-1133">Transmembrane helix</keyword>
<dbReference type="OrthoDB" id="342730at2759"/>
<sequence length="407" mass="44199">MASFSNFHFIIGIILLVNIVQGTGGEIVFEEGYTVSTVIDGDKLHINPYSVLSLYGSSSDLIILDSVKSTFYTVSFSDSQVSEMKELSGNGVAGYKDGDLGSAMFNKPKSFALDRKNNIYIADKTNHVIRKITKSGVTTIAGGYLQKTGKADGPAQNASFSDDFELAFDPQRCALLISDHGNRLVRQIDLKPNDCSGSSSGSGVGSTTAWSIGVIVACVIGLIIGFAIRPYVLPHETTSGQVSMTWKHYLINLEKQVVTFCFVIRSAIVSHKLSQFPIRLLRLSLSQISLMFGLNIIRPPPTPVKPIVSLLDCDDVAPTCVTTVSLLDKLGNNETSITQDLVNELKDLVTFDATLKNPKPLLDQENGYGVKNEEKSKIDRQIYANFEGFVETSNTTSSVGESWGITS</sequence>
<keyword evidence="2" id="KW-0732">Signal</keyword>
<name>A0A9R1VTB6_LACSA</name>
<keyword evidence="1" id="KW-0472">Membrane</keyword>
<dbReference type="EMBL" id="NBSK02000004">
    <property type="protein sequence ID" value="KAJ0213352.1"/>
    <property type="molecule type" value="Genomic_DNA"/>
</dbReference>
<accession>A0A9R1VTB6</accession>
<feature type="chain" id="PRO_5040302814" description="Strictosidine synthase conserved region domain-containing protein" evidence="2">
    <location>
        <begin position="26"/>
        <end position="407"/>
    </location>
</feature>
<dbReference type="InterPro" id="IPR011042">
    <property type="entry name" value="6-blade_b-propeller_TolB-like"/>
</dbReference>
<dbReference type="SUPFAM" id="SSF63829">
    <property type="entry name" value="Calcium-dependent phosphotriesterase"/>
    <property type="match status" value="1"/>
</dbReference>
<keyword evidence="4" id="KW-1185">Reference proteome</keyword>
<protein>
    <recommendedName>
        <fullName evidence="5">Strictosidine synthase conserved region domain-containing protein</fullName>
    </recommendedName>
</protein>
<feature type="signal peptide" evidence="2">
    <location>
        <begin position="1"/>
        <end position="25"/>
    </location>
</feature>
<dbReference type="PANTHER" id="PTHR13833">
    <property type="match status" value="1"/>
</dbReference>
<proteinExistence type="predicted"/>
<evidence type="ECO:0000256" key="1">
    <source>
        <dbReference type="SAM" id="Phobius"/>
    </source>
</evidence>
<evidence type="ECO:0000256" key="2">
    <source>
        <dbReference type="SAM" id="SignalP"/>
    </source>
</evidence>
<keyword evidence="1" id="KW-0812">Transmembrane</keyword>
<evidence type="ECO:0000313" key="3">
    <source>
        <dbReference type="EMBL" id="KAJ0213352.1"/>
    </source>
</evidence>
<feature type="transmembrane region" description="Helical" evidence="1">
    <location>
        <begin position="209"/>
        <end position="228"/>
    </location>
</feature>
<dbReference type="AlphaFoldDB" id="A0A9R1VTB6"/>